<dbReference type="InterPro" id="IPR000873">
    <property type="entry name" value="AMP-dep_synth/lig_dom"/>
</dbReference>
<dbReference type="EMBL" id="VZRB01000056">
    <property type="protein sequence ID" value="KAB1139634.1"/>
    <property type="molecule type" value="Genomic_DNA"/>
</dbReference>
<dbReference type="AlphaFoldDB" id="A0A6H9UNS6"/>
<sequence length="555" mass="61458">MKLEHVTAFPPEFASVYRAKGYWRDRPLIERYEESFQTYGDLTALKDDHESVTYAELAKRSEKLARVLADEGIRPRDRVVMQLPNTVAFVCLYLALQHIGAIPIMALPSHRYREVEQFVRLSGAVALASPATANDADFRDIFSRISAQEPSLRLHITLGEPDPPPSPRTQRTRLEDLLSAEPLRSAQDLAALRAQIDPEDPAVFQLSGGTTGIPKLIPRSHNDYAFNSELASSVVDIEPGDVLLDVLPLAHNLPLACPGLQGFLFNGATVALGTSTRPQDVFRRIESDGVTHMHVVPALLIKLINDEQAGQYDLSTVRVIQSGGQRLQPETRVRAEKVFGRAIVQENFGMAEGLLMFVRLDDPAEVRLETVGRPVCDDDEVRIVDENGNDVPDGTVGELWTRGPYTLRGYYNAPEHNKTAFSADGFYMSGDLMWKHPSGNYVVAGRKKDLINRGGEKISAEEVENLILTHPAVLNVACVPVDDAVLGERMCACVVLRPGTTLTLSELVSHLTEFELARHKLPESLRVYDSFPLSPVGKVSKKDLMADLRRALSRD</sequence>
<dbReference type="GO" id="GO:0005524">
    <property type="term" value="F:ATP binding"/>
    <property type="evidence" value="ECO:0007669"/>
    <property type="project" value="UniProtKB-KW"/>
</dbReference>
<dbReference type="Pfam" id="PF13193">
    <property type="entry name" value="AMP-binding_C"/>
    <property type="match status" value="1"/>
</dbReference>
<dbReference type="Pfam" id="PF00501">
    <property type="entry name" value="AMP-binding"/>
    <property type="match status" value="1"/>
</dbReference>
<evidence type="ECO:0000259" key="5">
    <source>
        <dbReference type="Pfam" id="PF00501"/>
    </source>
</evidence>
<gene>
    <name evidence="7" type="ORF">F7R91_39050</name>
</gene>
<evidence type="ECO:0000259" key="6">
    <source>
        <dbReference type="Pfam" id="PF13193"/>
    </source>
</evidence>
<dbReference type="FunFam" id="2.30.38.10:FF:000003">
    <property type="entry name" value="Vibriobactin-specific 2,3-dihydroxybenzoate-AMP ligase"/>
    <property type="match status" value="1"/>
</dbReference>
<evidence type="ECO:0000313" key="8">
    <source>
        <dbReference type="Proteomes" id="UP000442707"/>
    </source>
</evidence>
<comment type="similarity">
    <text evidence="1">Belongs to the ATP-dependent AMP-binding enzyme family.</text>
</comment>
<dbReference type="GO" id="GO:0031956">
    <property type="term" value="F:medium-chain fatty acid-CoA ligase activity"/>
    <property type="evidence" value="ECO:0007669"/>
    <property type="project" value="TreeGrafter"/>
</dbReference>
<evidence type="ECO:0000313" key="7">
    <source>
        <dbReference type="EMBL" id="KAB1139634.1"/>
    </source>
</evidence>
<dbReference type="RefSeq" id="WP_150958272.1">
    <property type="nucleotide sequence ID" value="NZ_VZRB01000056.1"/>
</dbReference>
<organism evidence="7 8">
    <name type="scientific">Streptomyces luteolifulvus</name>
    <dbReference type="NCBI Taxonomy" id="2615112"/>
    <lineage>
        <taxon>Bacteria</taxon>
        <taxon>Bacillati</taxon>
        <taxon>Actinomycetota</taxon>
        <taxon>Actinomycetes</taxon>
        <taxon>Kitasatosporales</taxon>
        <taxon>Streptomycetaceae</taxon>
        <taxon>Streptomyces</taxon>
    </lineage>
</organism>
<keyword evidence="8" id="KW-1185">Reference proteome</keyword>
<dbReference type="GO" id="GO:0006631">
    <property type="term" value="P:fatty acid metabolic process"/>
    <property type="evidence" value="ECO:0007669"/>
    <property type="project" value="TreeGrafter"/>
</dbReference>
<dbReference type="InterPro" id="IPR025110">
    <property type="entry name" value="AMP-bd_C"/>
</dbReference>
<dbReference type="InterPro" id="IPR042099">
    <property type="entry name" value="ANL_N_sf"/>
</dbReference>
<keyword evidence="3" id="KW-0547">Nucleotide-binding</keyword>
<dbReference type="PROSITE" id="PS00455">
    <property type="entry name" value="AMP_BINDING"/>
    <property type="match status" value="1"/>
</dbReference>
<dbReference type="InterPro" id="IPR020845">
    <property type="entry name" value="AMP-binding_CS"/>
</dbReference>
<dbReference type="Gene3D" id="3.40.50.12780">
    <property type="entry name" value="N-terminal domain of ligase-like"/>
    <property type="match status" value="1"/>
</dbReference>
<comment type="caution">
    <text evidence="7">The sequence shown here is derived from an EMBL/GenBank/DDBJ whole genome shotgun (WGS) entry which is preliminary data.</text>
</comment>
<dbReference type="PANTHER" id="PTHR43201:SF5">
    <property type="entry name" value="MEDIUM-CHAIN ACYL-COA LIGASE ACSF2, MITOCHONDRIAL"/>
    <property type="match status" value="1"/>
</dbReference>
<evidence type="ECO:0000256" key="3">
    <source>
        <dbReference type="ARBA" id="ARBA00022741"/>
    </source>
</evidence>
<evidence type="ECO:0000256" key="4">
    <source>
        <dbReference type="ARBA" id="ARBA00022840"/>
    </source>
</evidence>
<dbReference type="PANTHER" id="PTHR43201">
    <property type="entry name" value="ACYL-COA SYNTHETASE"/>
    <property type="match status" value="1"/>
</dbReference>
<feature type="domain" description="AMP-dependent synthetase/ligase" evidence="5">
    <location>
        <begin position="33"/>
        <end position="411"/>
    </location>
</feature>
<keyword evidence="2" id="KW-0436">Ligase</keyword>
<protein>
    <submittedName>
        <fullName evidence="7">(2,3-dihydroxybenzoyl)adenylate synthase</fullName>
    </submittedName>
</protein>
<keyword evidence="4" id="KW-0067">ATP-binding</keyword>
<reference evidence="7 8" key="1">
    <citation type="submission" date="2019-09" db="EMBL/GenBank/DDBJ databases">
        <title>Screening of Novel Bioactive Compounds from Soil-Associated.</title>
        <authorList>
            <person name="Zhao S."/>
        </authorList>
    </citation>
    <scope>NUCLEOTIDE SEQUENCE [LARGE SCALE GENOMIC DNA]</scope>
    <source>
        <strain evidence="7 8">HIT-DPA4</strain>
    </source>
</reference>
<dbReference type="Proteomes" id="UP000442707">
    <property type="component" value="Unassembled WGS sequence"/>
</dbReference>
<name>A0A6H9UNS6_9ACTN</name>
<feature type="domain" description="AMP-binding enzyme C-terminal" evidence="6">
    <location>
        <begin position="462"/>
        <end position="538"/>
    </location>
</feature>
<evidence type="ECO:0000256" key="1">
    <source>
        <dbReference type="ARBA" id="ARBA00006432"/>
    </source>
</evidence>
<dbReference type="InterPro" id="IPR045851">
    <property type="entry name" value="AMP-bd_C_sf"/>
</dbReference>
<proteinExistence type="inferred from homology"/>
<evidence type="ECO:0000256" key="2">
    <source>
        <dbReference type="ARBA" id="ARBA00022598"/>
    </source>
</evidence>
<dbReference type="Gene3D" id="3.30.300.30">
    <property type="match status" value="1"/>
</dbReference>
<dbReference type="SUPFAM" id="SSF56801">
    <property type="entry name" value="Acetyl-CoA synthetase-like"/>
    <property type="match status" value="1"/>
</dbReference>
<accession>A0A6H9UNS6</accession>